<dbReference type="PANTHER" id="PTHR40261">
    <property type="match status" value="1"/>
</dbReference>
<dbReference type="GO" id="GO:0046872">
    <property type="term" value="F:metal ion binding"/>
    <property type="evidence" value="ECO:0007669"/>
    <property type="project" value="UniProtKB-KW"/>
</dbReference>
<dbReference type="GO" id="GO:0051537">
    <property type="term" value="F:2 iron, 2 sulfur cluster binding"/>
    <property type="evidence" value="ECO:0007669"/>
    <property type="project" value="UniProtKB-KW"/>
</dbReference>
<gene>
    <name evidence="6" type="ORF">SFMTTN_0973</name>
</gene>
<name>A0A401JC46_9PROT</name>
<keyword evidence="3" id="KW-0408">Iron</keyword>
<dbReference type="RefSeq" id="WP_124703995.1">
    <property type="nucleotide sequence ID" value="NZ_BGOW01000006.1"/>
</dbReference>
<dbReference type="EMBL" id="BGOW01000006">
    <property type="protein sequence ID" value="GBL45169.1"/>
    <property type="molecule type" value="Genomic_DNA"/>
</dbReference>
<protein>
    <submittedName>
        <fullName evidence="6">Ferredoxin, 2Fe-2S</fullName>
    </submittedName>
</protein>
<keyword evidence="2" id="KW-0479">Metal-binding</keyword>
<evidence type="ECO:0000256" key="4">
    <source>
        <dbReference type="ARBA" id="ARBA00023014"/>
    </source>
</evidence>
<evidence type="ECO:0000256" key="2">
    <source>
        <dbReference type="ARBA" id="ARBA00022723"/>
    </source>
</evidence>
<dbReference type="AlphaFoldDB" id="A0A401JC46"/>
<dbReference type="Proteomes" id="UP000286806">
    <property type="component" value="Unassembled WGS sequence"/>
</dbReference>
<feature type="domain" description="Rieske" evidence="5">
    <location>
        <begin position="4"/>
        <end position="115"/>
    </location>
</feature>
<dbReference type="PROSITE" id="PS51296">
    <property type="entry name" value="RIESKE"/>
    <property type="match status" value="1"/>
</dbReference>
<dbReference type="InterPro" id="IPR017941">
    <property type="entry name" value="Rieske_2Fe-2S"/>
</dbReference>
<dbReference type="Gene3D" id="2.102.10.10">
    <property type="entry name" value="Rieske [2Fe-2S] iron-sulphur domain"/>
    <property type="match status" value="1"/>
</dbReference>
<evidence type="ECO:0000256" key="1">
    <source>
        <dbReference type="ARBA" id="ARBA00022714"/>
    </source>
</evidence>
<dbReference type="InterPro" id="IPR036922">
    <property type="entry name" value="Rieske_2Fe-2S_sf"/>
</dbReference>
<comment type="caution">
    <text evidence="6">The sequence shown here is derived from an EMBL/GenBank/DDBJ whole genome shotgun (WGS) entry which is preliminary data.</text>
</comment>
<sequence>MNELFAICRTNQIDGDQPSGFWLAVRTETGETKPWPIVIGRKGNRFFGYENVCPHTGSRLDTEHGQFLDEDANFLTCGKHRAQFDLDDGHCFIGPCKGQQLTPVTLVIDDGDVCVTGVELAEEDGLDRGDG</sequence>
<evidence type="ECO:0000313" key="7">
    <source>
        <dbReference type="Proteomes" id="UP000286806"/>
    </source>
</evidence>
<evidence type="ECO:0000256" key="3">
    <source>
        <dbReference type="ARBA" id="ARBA00023004"/>
    </source>
</evidence>
<dbReference type="PANTHER" id="PTHR40261:SF1">
    <property type="entry name" value="RIESKE DOMAIN-CONTAINING PROTEIN"/>
    <property type="match status" value="1"/>
</dbReference>
<accession>A0A401JC46</accession>
<evidence type="ECO:0000313" key="6">
    <source>
        <dbReference type="EMBL" id="GBL45169.1"/>
    </source>
</evidence>
<dbReference type="OrthoDB" id="9794779at2"/>
<evidence type="ECO:0000259" key="5">
    <source>
        <dbReference type="PROSITE" id="PS51296"/>
    </source>
</evidence>
<keyword evidence="4" id="KW-0411">Iron-sulfur</keyword>
<dbReference type="CDD" id="cd03467">
    <property type="entry name" value="Rieske"/>
    <property type="match status" value="1"/>
</dbReference>
<dbReference type="Pfam" id="PF00355">
    <property type="entry name" value="Rieske"/>
    <property type="match status" value="1"/>
</dbReference>
<dbReference type="SUPFAM" id="SSF50022">
    <property type="entry name" value="ISP domain"/>
    <property type="match status" value="1"/>
</dbReference>
<proteinExistence type="predicted"/>
<keyword evidence="1" id="KW-0001">2Fe-2S</keyword>
<organism evidence="6 7">
    <name type="scientific">Sulfuriferula multivorans</name>
    <dbReference type="NCBI Taxonomy" id="1559896"/>
    <lineage>
        <taxon>Bacteria</taxon>
        <taxon>Pseudomonadati</taxon>
        <taxon>Pseudomonadota</taxon>
        <taxon>Betaproteobacteria</taxon>
        <taxon>Nitrosomonadales</taxon>
        <taxon>Sulfuricellaceae</taxon>
        <taxon>Sulfuriferula</taxon>
    </lineage>
</organism>
<keyword evidence="7" id="KW-1185">Reference proteome</keyword>
<reference evidence="6 7" key="1">
    <citation type="journal article" date="2019" name="Front. Microbiol.">
        <title>Genomes of Neutrophilic Sulfur-Oxidizing Chemolithoautotrophs Representing 9 Proteobacterial Species From 8 Genera.</title>
        <authorList>
            <person name="Watanabe T."/>
            <person name="Kojima H."/>
            <person name="Umezawa K."/>
            <person name="Hori C."/>
            <person name="Takasuka T.E."/>
            <person name="Kato Y."/>
            <person name="Fukui M."/>
        </authorList>
    </citation>
    <scope>NUCLEOTIDE SEQUENCE [LARGE SCALE GENOMIC DNA]</scope>
    <source>
        <strain evidence="6 7">TTN</strain>
    </source>
</reference>